<evidence type="ECO:0000313" key="2">
    <source>
        <dbReference type="EMBL" id="KRK13629.1"/>
    </source>
</evidence>
<proteinExistence type="predicted"/>
<name>A0A0R1EW35_LACZE</name>
<dbReference type="AlphaFoldDB" id="A0A0R1EW35"/>
<dbReference type="eggNOG" id="ENOG5030BCY">
    <property type="taxonomic scope" value="Bacteria"/>
</dbReference>
<evidence type="ECO:0000256" key="1">
    <source>
        <dbReference type="SAM" id="MobiDB-lite"/>
    </source>
</evidence>
<gene>
    <name evidence="2" type="ORF">FD51_GL000187</name>
</gene>
<dbReference type="EMBL" id="AZCT01000001">
    <property type="protein sequence ID" value="KRK13629.1"/>
    <property type="molecule type" value="Genomic_DNA"/>
</dbReference>
<dbReference type="Proteomes" id="UP000051984">
    <property type="component" value="Unassembled WGS sequence"/>
</dbReference>
<evidence type="ECO:0000313" key="3">
    <source>
        <dbReference type="Proteomes" id="UP000051984"/>
    </source>
</evidence>
<sequence>MMPWLKHKKDDEPEVGIGDHDFSQFVKNARRDPQRFKAVQSVFSRLKRNPHKNSNNHLPVKHSPKDAR</sequence>
<reference evidence="2 3" key="1">
    <citation type="journal article" date="2015" name="Genome Announc.">
        <title>Expanding the biotechnology potential of lactobacilli through comparative genomics of 213 strains and associated genera.</title>
        <authorList>
            <person name="Sun Z."/>
            <person name="Harris H.M."/>
            <person name="McCann A."/>
            <person name="Guo C."/>
            <person name="Argimon S."/>
            <person name="Zhang W."/>
            <person name="Yang X."/>
            <person name="Jeffery I.B."/>
            <person name="Cooney J.C."/>
            <person name="Kagawa T.F."/>
            <person name="Liu W."/>
            <person name="Song Y."/>
            <person name="Salvetti E."/>
            <person name="Wrobel A."/>
            <person name="Rasinkangas P."/>
            <person name="Parkhill J."/>
            <person name="Rea M.C."/>
            <person name="O'Sullivan O."/>
            <person name="Ritari J."/>
            <person name="Douillard F.P."/>
            <person name="Paul Ross R."/>
            <person name="Yang R."/>
            <person name="Briner A.E."/>
            <person name="Felis G.E."/>
            <person name="de Vos W.M."/>
            <person name="Barrangou R."/>
            <person name="Klaenhammer T.R."/>
            <person name="Caufield P.W."/>
            <person name="Cui Y."/>
            <person name="Zhang H."/>
            <person name="O'Toole P.W."/>
        </authorList>
    </citation>
    <scope>NUCLEOTIDE SEQUENCE [LARGE SCALE GENOMIC DNA]</scope>
    <source>
        <strain evidence="2 3">DSM 20178</strain>
    </source>
</reference>
<organism evidence="2 3">
    <name type="scientific">Lacticaseibacillus zeae DSM 20178 = KCTC 3804</name>
    <dbReference type="NCBI Taxonomy" id="1423816"/>
    <lineage>
        <taxon>Bacteria</taxon>
        <taxon>Bacillati</taxon>
        <taxon>Bacillota</taxon>
        <taxon>Bacilli</taxon>
        <taxon>Lactobacillales</taxon>
        <taxon>Lactobacillaceae</taxon>
        <taxon>Lacticaseibacillus</taxon>
    </lineage>
</organism>
<comment type="caution">
    <text evidence="2">The sequence shown here is derived from an EMBL/GenBank/DDBJ whole genome shotgun (WGS) entry which is preliminary data.</text>
</comment>
<feature type="region of interest" description="Disordered" evidence="1">
    <location>
        <begin position="45"/>
        <end position="68"/>
    </location>
</feature>
<dbReference type="PATRIC" id="fig|1423816.3.peg.190"/>
<protein>
    <submittedName>
        <fullName evidence="2">Uncharacterized protein</fullName>
    </submittedName>
</protein>
<accession>A0A0R1EW35</accession>